<dbReference type="Proteomes" id="UP000636811">
    <property type="component" value="Unassembled WGS sequence"/>
</dbReference>
<dbReference type="InterPro" id="IPR000847">
    <property type="entry name" value="LysR_HTH_N"/>
</dbReference>
<dbReference type="Pfam" id="PF00126">
    <property type="entry name" value="HTH_1"/>
    <property type="match status" value="1"/>
</dbReference>
<keyword evidence="7" id="KW-1185">Reference proteome</keyword>
<reference evidence="6 7" key="1">
    <citation type="submission" date="2020-11" db="EMBL/GenBank/DDBJ databases">
        <title>Taxonomic investigation of Rahnella strains.</title>
        <authorList>
            <person name="Lee S.D."/>
        </authorList>
    </citation>
    <scope>NUCLEOTIDE SEQUENCE [LARGE SCALE GENOMIC DNA]</scope>
    <source>
        <strain evidence="6 7">SAP-17</strain>
    </source>
</reference>
<proteinExistence type="inferred from homology"/>
<keyword evidence="2" id="KW-0805">Transcription regulation</keyword>
<accession>A0ABS0E8R1</accession>
<dbReference type="Gene3D" id="3.40.190.290">
    <property type="match status" value="1"/>
</dbReference>
<dbReference type="InterPro" id="IPR058163">
    <property type="entry name" value="LysR-type_TF_proteobact-type"/>
</dbReference>
<dbReference type="Gene3D" id="1.10.10.10">
    <property type="entry name" value="Winged helix-like DNA-binding domain superfamily/Winged helix DNA-binding domain"/>
    <property type="match status" value="1"/>
</dbReference>
<sequence>MPRDNLNDLVAFVTVAREKSFTRAAAQLGVSQSALSHTIRSLESRLGMRLLTRTTRSVSATDVGERLLATLAPRFDEIYSELAALNDLRDKPSGVIRISATDYAINQLLWPKLEHFLHEYPDITVELISDYGLTDIVANRYDAGIRLGEQVTNGMISARIGPDLRFVVVGSPAYFASHPKPETPQDLLQHRCINLRLPTHGGFYVWEFAKDGREVKARVEGQVIFNSVYQIRSAAVSGFGLAHIPEDIVAPLIAEGKLIQVMDEWCPVWDGLHIYYPSRRESSRALALVVKALRAGI</sequence>
<organism evidence="6 7">
    <name type="scientific">Rahnella laticis</name>
    <dbReference type="NCBI Taxonomy" id="2787622"/>
    <lineage>
        <taxon>Bacteria</taxon>
        <taxon>Pseudomonadati</taxon>
        <taxon>Pseudomonadota</taxon>
        <taxon>Gammaproteobacteria</taxon>
        <taxon>Enterobacterales</taxon>
        <taxon>Yersiniaceae</taxon>
        <taxon>Rahnella</taxon>
    </lineage>
</organism>
<dbReference type="SUPFAM" id="SSF53850">
    <property type="entry name" value="Periplasmic binding protein-like II"/>
    <property type="match status" value="1"/>
</dbReference>
<comment type="caution">
    <text evidence="6">The sequence shown here is derived from an EMBL/GenBank/DDBJ whole genome shotgun (WGS) entry which is preliminary data.</text>
</comment>
<comment type="similarity">
    <text evidence="1">Belongs to the LysR transcriptional regulatory family.</text>
</comment>
<dbReference type="InterPro" id="IPR036388">
    <property type="entry name" value="WH-like_DNA-bd_sf"/>
</dbReference>
<evidence type="ECO:0000256" key="1">
    <source>
        <dbReference type="ARBA" id="ARBA00009437"/>
    </source>
</evidence>
<dbReference type="Pfam" id="PF03466">
    <property type="entry name" value="LysR_substrate"/>
    <property type="match status" value="1"/>
</dbReference>
<dbReference type="InterPro" id="IPR036390">
    <property type="entry name" value="WH_DNA-bd_sf"/>
</dbReference>
<dbReference type="PANTHER" id="PTHR30537">
    <property type="entry name" value="HTH-TYPE TRANSCRIPTIONAL REGULATOR"/>
    <property type="match status" value="1"/>
</dbReference>
<evidence type="ECO:0000256" key="3">
    <source>
        <dbReference type="ARBA" id="ARBA00023125"/>
    </source>
</evidence>
<gene>
    <name evidence="6" type="ORF">IV433_18915</name>
</gene>
<keyword evidence="3" id="KW-0238">DNA-binding</keyword>
<dbReference type="SUPFAM" id="SSF46785">
    <property type="entry name" value="Winged helix' DNA-binding domain"/>
    <property type="match status" value="1"/>
</dbReference>
<name>A0ABS0E8R1_9GAMM</name>
<keyword evidence="4" id="KW-0804">Transcription</keyword>
<evidence type="ECO:0000256" key="4">
    <source>
        <dbReference type="ARBA" id="ARBA00023163"/>
    </source>
</evidence>
<dbReference type="CDD" id="cd08474">
    <property type="entry name" value="PBP2_CrgA_like_5"/>
    <property type="match status" value="1"/>
</dbReference>
<evidence type="ECO:0000259" key="5">
    <source>
        <dbReference type="PROSITE" id="PS50931"/>
    </source>
</evidence>
<protein>
    <submittedName>
        <fullName evidence="6">LysR family transcriptional regulator</fullName>
    </submittedName>
</protein>
<evidence type="ECO:0000256" key="2">
    <source>
        <dbReference type="ARBA" id="ARBA00023015"/>
    </source>
</evidence>
<evidence type="ECO:0000313" key="7">
    <source>
        <dbReference type="Proteomes" id="UP000636811"/>
    </source>
</evidence>
<dbReference type="PANTHER" id="PTHR30537:SF1">
    <property type="entry name" value="HTH-TYPE TRANSCRIPTIONAL REGULATOR PGRR"/>
    <property type="match status" value="1"/>
</dbReference>
<feature type="domain" description="HTH lysR-type" evidence="5">
    <location>
        <begin position="4"/>
        <end position="61"/>
    </location>
</feature>
<dbReference type="PRINTS" id="PR00039">
    <property type="entry name" value="HTHLYSR"/>
</dbReference>
<dbReference type="PROSITE" id="PS50931">
    <property type="entry name" value="HTH_LYSR"/>
    <property type="match status" value="1"/>
</dbReference>
<dbReference type="RefSeq" id="WP_195815462.1">
    <property type="nucleotide sequence ID" value="NZ_JADOBI010000009.1"/>
</dbReference>
<dbReference type="EMBL" id="JADOBI010000009">
    <property type="protein sequence ID" value="MBF7981487.1"/>
    <property type="molecule type" value="Genomic_DNA"/>
</dbReference>
<dbReference type="InterPro" id="IPR005119">
    <property type="entry name" value="LysR_subst-bd"/>
</dbReference>
<evidence type="ECO:0000313" key="6">
    <source>
        <dbReference type="EMBL" id="MBF7981487.1"/>
    </source>
</evidence>